<dbReference type="InterPro" id="IPR025258">
    <property type="entry name" value="RH_dom"/>
</dbReference>
<dbReference type="AlphaFoldDB" id="E2C2R3"/>
<evidence type="ECO:0000256" key="5">
    <source>
        <dbReference type="SAM" id="MobiDB-lite"/>
    </source>
</evidence>
<dbReference type="Pfam" id="PF21054">
    <property type="entry name" value="RUBC_PIKBD"/>
    <property type="match status" value="1"/>
</dbReference>
<dbReference type="Proteomes" id="UP000008237">
    <property type="component" value="Unassembled WGS sequence"/>
</dbReference>
<keyword evidence="3" id="KW-0967">Endosome</keyword>
<feature type="domain" description="RUN" evidence="6">
    <location>
        <begin position="33"/>
        <end position="169"/>
    </location>
</feature>
<name>E2C2R3_HARSA</name>
<organism evidence="8">
    <name type="scientific">Harpegnathos saltator</name>
    <name type="common">Jerdon's jumping ant</name>
    <dbReference type="NCBI Taxonomy" id="610380"/>
    <lineage>
        <taxon>Eukaryota</taxon>
        <taxon>Metazoa</taxon>
        <taxon>Ecdysozoa</taxon>
        <taxon>Arthropoda</taxon>
        <taxon>Hexapoda</taxon>
        <taxon>Insecta</taxon>
        <taxon>Pterygota</taxon>
        <taxon>Neoptera</taxon>
        <taxon>Endopterygota</taxon>
        <taxon>Hymenoptera</taxon>
        <taxon>Apocrita</taxon>
        <taxon>Aculeata</taxon>
        <taxon>Formicoidea</taxon>
        <taxon>Formicidae</taxon>
        <taxon>Ponerinae</taxon>
        <taxon>Ponerini</taxon>
        <taxon>Harpegnathos</taxon>
    </lineage>
</organism>
<feature type="region of interest" description="Disordered" evidence="5">
    <location>
        <begin position="554"/>
        <end position="597"/>
    </location>
</feature>
<reference evidence="7 8" key="1">
    <citation type="journal article" date="2010" name="Science">
        <title>Genomic comparison of the ants Camponotus floridanus and Harpegnathos saltator.</title>
        <authorList>
            <person name="Bonasio R."/>
            <person name="Zhang G."/>
            <person name="Ye C."/>
            <person name="Mutti N.S."/>
            <person name="Fang X."/>
            <person name="Qin N."/>
            <person name="Donahue G."/>
            <person name="Yang P."/>
            <person name="Li Q."/>
            <person name="Li C."/>
            <person name="Zhang P."/>
            <person name="Huang Z."/>
            <person name="Berger S.L."/>
            <person name="Reinberg D."/>
            <person name="Wang J."/>
            <person name="Liebig J."/>
        </authorList>
    </citation>
    <scope>NUCLEOTIDE SEQUENCE [LARGE SCALE GENOMIC DNA]</scope>
    <source>
        <strain evidence="7 8">R22 G/1</strain>
    </source>
</reference>
<dbReference type="InterPro" id="IPR004012">
    <property type="entry name" value="Run_dom"/>
</dbReference>
<dbReference type="InParanoid" id="E2C2R3"/>
<gene>
    <name evidence="7" type="ORF">EAI_14977</name>
</gene>
<evidence type="ECO:0000313" key="7">
    <source>
        <dbReference type="EMBL" id="EFN77748.1"/>
    </source>
</evidence>
<proteinExistence type="predicted"/>
<feature type="compositionally biased region" description="Low complexity" evidence="5">
    <location>
        <begin position="294"/>
        <end position="311"/>
    </location>
</feature>
<dbReference type="InterPro" id="IPR037213">
    <property type="entry name" value="Run_dom_sf"/>
</dbReference>
<dbReference type="InterPro" id="IPR052428">
    <property type="entry name" value="Autophagy_HostDef_Reg"/>
</dbReference>
<evidence type="ECO:0000256" key="4">
    <source>
        <dbReference type="ARBA" id="ARBA00023006"/>
    </source>
</evidence>
<comment type="subcellular location">
    <subcellularLocation>
        <location evidence="1">Late endosome</location>
    </subcellularLocation>
</comment>
<sequence length="960" mass="108911">MSENTHNKEKWQLLQSLRSTVEGLMIDGVSNVWNVYGGLNRLHNVVEQIFKHGCRIYDPNGEPDCWIFIQGLNWLQPSLATSPVLSENEDYLCNLSARITSKKDMLWLYKSLEGHSLSHKLSWLLSDKEHLLSCLEPWAFLCQENLAEATLLCLRAVERNQPVLLAEIDPCLFLPTWISPRASPRRHRRSSSYPVNFSSVGHGVTRDKSLSVYSRCHLDQLSVSTQAVSRDKMDTESEETSKSAQVIDIDSEQSDSKVQEISLKTWNSLPALVKNHNKVVAENSGPISPTIQENCNNSNNSDSSSNSNSNNHPRTFELAKIIDIIYSESKQPDDTNTEKLVAKPKTPVRRERKTKSRRTKTRPSQGKTASCSMFLEAPSSVHEEAGNVVEETRPTVATNESVEMKYLEQWTTRRKTSFLVGSAPEFTGSWSLEIEGQKDIRTPRKSFMEDGGSSVQPMATGYFPRPAEGQSLASFLTSAQFSRAHDAELDRENAHFSICEAMIAAIEQVKCNRLQRRLLDDAVDDESDEEINRLKQRIRLRRWQRQEEKCRGKGWSRDLLSDGRTDTTTTTDQSVSPLSTSPGTTSDSMSTDSSELDERNVLKLRNGGMSASNVDLFSDAESRASRHATDSTLNESSVSAEGVALSLISRFSERQLPRASELQWLVSEKDAPQRLLPMPKSWPVSPDEAETEDAATISLRGTTEWAPPRPQIIFTPHAPPVRRMLIAKQNYRCAGCGMKVAVKYANRFRYCEYLGRYFCTGCHTNQVAFIPGKILSKWDLNRYPVSNFSYRLLDQMMSDPLFHVNDLNPLLYRRIKQLNKTRVLRMQLFFLKDFLFTCRFSTSLQDVLKKEPNYIISDPHVYSIQDLIHVKFGVLFVRLQELVGVCCAHIADCELCQARGFVCELCCSKDVIFPWDLSRVVRCEKCGACFHADCKRGSNKPECPRCERLHARRISREEKP</sequence>
<dbReference type="KEGG" id="hst:105189284"/>
<feature type="region of interest" description="Disordered" evidence="5">
    <location>
        <begin position="283"/>
        <end position="313"/>
    </location>
</feature>
<dbReference type="PANTHER" id="PTHR45971:SF1">
    <property type="entry name" value="RUBICON, ISOFORM A"/>
    <property type="match status" value="1"/>
</dbReference>
<dbReference type="CDD" id="cd17686">
    <property type="entry name" value="RUN_RUBCN"/>
    <property type="match status" value="1"/>
</dbReference>
<feature type="compositionally biased region" description="Low complexity" evidence="5">
    <location>
        <begin position="579"/>
        <end position="593"/>
    </location>
</feature>
<dbReference type="STRING" id="610380.E2C2R3"/>
<dbReference type="Gene3D" id="1.20.58.900">
    <property type="match status" value="1"/>
</dbReference>
<feature type="compositionally biased region" description="Basic and acidic residues" evidence="5">
    <location>
        <begin position="330"/>
        <end position="341"/>
    </location>
</feature>
<feature type="compositionally biased region" description="Basic residues" evidence="5">
    <location>
        <begin position="346"/>
        <end position="361"/>
    </location>
</feature>
<dbReference type="PhylomeDB" id="E2C2R3"/>
<dbReference type="GO" id="GO:0006914">
    <property type="term" value="P:autophagy"/>
    <property type="evidence" value="ECO:0007669"/>
    <property type="project" value="UniProtKB-KW"/>
</dbReference>
<dbReference type="PANTHER" id="PTHR45971">
    <property type="entry name" value="PHOX (PX) DOMAIN-CONTAINING PROTEIN"/>
    <property type="match status" value="1"/>
</dbReference>
<dbReference type="OMA" id="NRLHNVM"/>
<dbReference type="GO" id="GO:1901981">
    <property type="term" value="F:phosphatidylinositol phosphate binding"/>
    <property type="evidence" value="ECO:0007669"/>
    <property type="project" value="TreeGrafter"/>
</dbReference>
<dbReference type="Pfam" id="PF13901">
    <property type="entry name" value="RH_dom"/>
    <property type="match status" value="1"/>
</dbReference>
<dbReference type="SUPFAM" id="SSF140741">
    <property type="entry name" value="RUN domain-like"/>
    <property type="match status" value="1"/>
</dbReference>
<dbReference type="EMBL" id="GL452203">
    <property type="protein sequence ID" value="EFN77748.1"/>
    <property type="molecule type" value="Genomic_DNA"/>
</dbReference>
<feature type="compositionally biased region" description="Basic and acidic residues" evidence="5">
    <location>
        <begin position="554"/>
        <end position="565"/>
    </location>
</feature>
<evidence type="ECO:0000256" key="3">
    <source>
        <dbReference type="ARBA" id="ARBA00022753"/>
    </source>
</evidence>
<dbReference type="InterPro" id="IPR048569">
    <property type="entry name" value="RUBC_PIKBD"/>
</dbReference>
<feature type="region of interest" description="Disordered" evidence="5">
    <location>
        <begin position="330"/>
        <end position="369"/>
    </location>
</feature>
<keyword evidence="2" id="KW-0597">Phosphoprotein</keyword>
<dbReference type="SMART" id="SM01175">
    <property type="entry name" value="DUF4206"/>
    <property type="match status" value="1"/>
</dbReference>
<accession>E2C2R3</accession>
<evidence type="ECO:0000313" key="8">
    <source>
        <dbReference type="Proteomes" id="UP000008237"/>
    </source>
</evidence>
<evidence type="ECO:0000256" key="2">
    <source>
        <dbReference type="ARBA" id="ARBA00022553"/>
    </source>
</evidence>
<protein>
    <submittedName>
        <fullName evidence="7">Uncharacterized protein KIAA0226</fullName>
    </submittedName>
</protein>
<keyword evidence="8" id="KW-1185">Reference proteome</keyword>
<evidence type="ECO:0000256" key="1">
    <source>
        <dbReference type="ARBA" id="ARBA00004603"/>
    </source>
</evidence>
<dbReference type="GO" id="GO:0005770">
    <property type="term" value="C:late endosome"/>
    <property type="evidence" value="ECO:0007669"/>
    <property type="project" value="UniProtKB-SubCell"/>
</dbReference>
<evidence type="ECO:0000259" key="6">
    <source>
        <dbReference type="PROSITE" id="PS50826"/>
    </source>
</evidence>
<dbReference type="OrthoDB" id="10067503at2759"/>
<dbReference type="PROSITE" id="PS50826">
    <property type="entry name" value="RUN"/>
    <property type="match status" value="1"/>
</dbReference>
<keyword evidence="4" id="KW-0072">Autophagy</keyword>